<comment type="caution">
    <text evidence="1">The sequence shown here is derived from an EMBL/GenBank/DDBJ whole genome shotgun (WGS) entry which is preliminary data.</text>
</comment>
<organism evidence="1">
    <name type="scientific">marine sediment metagenome</name>
    <dbReference type="NCBI Taxonomy" id="412755"/>
    <lineage>
        <taxon>unclassified sequences</taxon>
        <taxon>metagenomes</taxon>
        <taxon>ecological metagenomes</taxon>
    </lineage>
</organism>
<gene>
    <name evidence="1" type="ORF">S01H1_64320</name>
</gene>
<dbReference type="EMBL" id="BARS01042388">
    <property type="protein sequence ID" value="GAG41431.1"/>
    <property type="molecule type" value="Genomic_DNA"/>
</dbReference>
<reference evidence="1" key="1">
    <citation type="journal article" date="2014" name="Front. Microbiol.">
        <title>High frequency of phylogenetically diverse reductive dehalogenase-homologous genes in deep subseafloor sedimentary metagenomes.</title>
        <authorList>
            <person name="Kawai M."/>
            <person name="Futagami T."/>
            <person name="Toyoda A."/>
            <person name="Takaki Y."/>
            <person name="Nishi S."/>
            <person name="Hori S."/>
            <person name="Arai W."/>
            <person name="Tsubouchi T."/>
            <person name="Morono Y."/>
            <person name="Uchiyama I."/>
            <person name="Ito T."/>
            <person name="Fujiyama A."/>
            <person name="Inagaki F."/>
            <person name="Takami H."/>
        </authorList>
    </citation>
    <scope>NUCLEOTIDE SEQUENCE</scope>
    <source>
        <strain evidence="1">Expedition CK06-06</strain>
    </source>
</reference>
<protein>
    <submittedName>
        <fullName evidence="1">Uncharacterized protein</fullName>
    </submittedName>
</protein>
<evidence type="ECO:0000313" key="1">
    <source>
        <dbReference type="EMBL" id="GAG41431.1"/>
    </source>
</evidence>
<dbReference type="AlphaFoldDB" id="X0YY19"/>
<feature type="non-terminal residue" evidence="1">
    <location>
        <position position="1"/>
    </location>
</feature>
<name>X0YY19_9ZZZZ</name>
<sequence length="61" mass="6757">ICRIRPSYYIAGDTIHVAANHVETFGAPEKAKQDSVYTEGSEPVVIIPKSDENIRSEPCPR</sequence>
<accession>X0YY19</accession>
<proteinExistence type="predicted"/>